<evidence type="ECO:0000256" key="6">
    <source>
        <dbReference type="ARBA" id="ARBA00023136"/>
    </source>
</evidence>
<dbReference type="InterPro" id="IPR001958">
    <property type="entry name" value="Tet-R_TetA/multi-R_MdtG-like"/>
</dbReference>
<keyword evidence="3" id="KW-1003">Cell membrane</keyword>
<proteinExistence type="predicted"/>
<feature type="domain" description="Major facilitator superfamily (MFS) profile" evidence="8">
    <location>
        <begin position="12"/>
        <end position="402"/>
    </location>
</feature>
<protein>
    <submittedName>
        <fullName evidence="9">MFS transporter</fullName>
    </submittedName>
</protein>
<evidence type="ECO:0000256" key="7">
    <source>
        <dbReference type="SAM" id="Phobius"/>
    </source>
</evidence>
<organism evidence="9 10">
    <name type="scientific">Halonotius aquaticus</name>
    <dbReference type="NCBI Taxonomy" id="2216978"/>
    <lineage>
        <taxon>Archaea</taxon>
        <taxon>Methanobacteriati</taxon>
        <taxon>Methanobacteriota</taxon>
        <taxon>Stenosarchaea group</taxon>
        <taxon>Halobacteria</taxon>
        <taxon>Halobacteriales</taxon>
        <taxon>Haloferacaceae</taxon>
        <taxon>Halonotius</taxon>
    </lineage>
</organism>
<sequence length="405" mass="40846">MAETESSPTRIVLWVIVAAATLTVMAGAILGPVVPQIQSALGVSDTAAGLIITTHGGVIVLASPFVGALIDRIGPRQPFIGGLAIYGLGGGAGLLVDSYLPLLASRVVLGVGTAAVYTSITVLLYQLYAGQEMERALGFRSSANSAGAAVWPLVGGAAGTVTWNLPFAVYLIALPLGALALLTIPEPAATSTASDDSEPSSAAATTLRGRLAATAAVVGARPQLLFVYLLYFTANTLLYVVVVFYPQFLDGVGVDSSAAISLYLAANGAAGGVTAVAYDRLRKRVSRLTLVGVAVGLWAIGFAGVSAVTTAVGALLPVVLFGAGIGLVFPSAFAWVEQFAPSAKQGQFSAYLASVGYTGQFLAPVLFGPLVPGLGVAGVFAVGAAVAAVGVVVVIATSRSTDRHL</sequence>
<dbReference type="Pfam" id="PF07690">
    <property type="entry name" value="MFS_1"/>
    <property type="match status" value="1"/>
</dbReference>
<dbReference type="RefSeq" id="WP_120101965.1">
    <property type="nucleotide sequence ID" value="NZ_QKNY01000006.1"/>
</dbReference>
<evidence type="ECO:0000256" key="3">
    <source>
        <dbReference type="ARBA" id="ARBA00022475"/>
    </source>
</evidence>
<dbReference type="AlphaFoldDB" id="A0A3A6Q092"/>
<gene>
    <name evidence="9" type="ORF">DM826_04615</name>
</gene>
<keyword evidence="10" id="KW-1185">Reference proteome</keyword>
<feature type="transmembrane region" description="Helical" evidence="7">
    <location>
        <begin position="257"/>
        <end position="278"/>
    </location>
</feature>
<dbReference type="CDD" id="cd17473">
    <property type="entry name" value="MFS_arabinose_efflux_permease_like"/>
    <property type="match status" value="1"/>
</dbReference>
<dbReference type="GO" id="GO:0005886">
    <property type="term" value="C:plasma membrane"/>
    <property type="evidence" value="ECO:0007669"/>
    <property type="project" value="UniProtKB-SubCell"/>
</dbReference>
<dbReference type="EMBL" id="QKNY01000006">
    <property type="protein sequence ID" value="RJX43964.1"/>
    <property type="molecule type" value="Genomic_DNA"/>
</dbReference>
<dbReference type="Gene3D" id="1.20.1250.20">
    <property type="entry name" value="MFS general substrate transporter like domains"/>
    <property type="match status" value="1"/>
</dbReference>
<feature type="transmembrane region" description="Helical" evidence="7">
    <location>
        <begin position="108"/>
        <end position="129"/>
    </location>
</feature>
<name>A0A3A6Q092_9EURY</name>
<evidence type="ECO:0000256" key="4">
    <source>
        <dbReference type="ARBA" id="ARBA00022692"/>
    </source>
</evidence>
<feature type="transmembrane region" description="Helical" evidence="7">
    <location>
        <begin position="167"/>
        <end position="184"/>
    </location>
</feature>
<feature type="transmembrane region" description="Helical" evidence="7">
    <location>
        <begin position="290"/>
        <end position="308"/>
    </location>
</feature>
<evidence type="ECO:0000313" key="9">
    <source>
        <dbReference type="EMBL" id="RJX43964.1"/>
    </source>
</evidence>
<evidence type="ECO:0000256" key="1">
    <source>
        <dbReference type="ARBA" id="ARBA00004651"/>
    </source>
</evidence>
<feature type="transmembrane region" description="Helical" evidence="7">
    <location>
        <begin position="12"/>
        <end position="34"/>
    </location>
</feature>
<dbReference type="InterPro" id="IPR036259">
    <property type="entry name" value="MFS_trans_sf"/>
</dbReference>
<feature type="transmembrane region" description="Helical" evidence="7">
    <location>
        <begin position="141"/>
        <end position="161"/>
    </location>
</feature>
<dbReference type="PROSITE" id="PS50850">
    <property type="entry name" value="MFS"/>
    <property type="match status" value="1"/>
</dbReference>
<dbReference type="OrthoDB" id="117970at2157"/>
<evidence type="ECO:0000256" key="5">
    <source>
        <dbReference type="ARBA" id="ARBA00022989"/>
    </source>
</evidence>
<dbReference type="GO" id="GO:0022857">
    <property type="term" value="F:transmembrane transporter activity"/>
    <property type="evidence" value="ECO:0007669"/>
    <property type="project" value="InterPro"/>
</dbReference>
<keyword evidence="5 7" id="KW-1133">Transmembrane helix</keyword>
<keyword evidence="6 7" id="KW-0472">Membrane</keyword>
<dbReference type="InterPro" id="IPR050171">
    <property type="entry name" value="MFS_Transporters"/>
</dbReference>
<keyword evidence="4 7" id="KW-0812">Transmembrane</keyword>
<evidence type="ECO:0000313" key="10">
    <source>
        <dbReference type="Proteomes" id="UP000276588"/>
    </source>
</evidence>
<dbReference type="SUPFAM" id="SSF103473">
    <property type="entry name" value="MFS general substrate transporter"/>
    <property type="match status" value="1"/>
</dbReference>
<keyword evidence="2" id="KW-0813">Transport</keyword>
<feature type="transmembrane region" description="Helical" evidence="7">
    <location>
        <begin position="314"/>
        <end position="336"/>
    </location>
</feature>
<dbReference type="InterPro" id="IPR020846">
    <property type="entry name" value="MFS_dom"/>
</dbReference>
<evidence type="ECO:0000259" key="8">
    <source>
        <dbReference type="PROSITE" id="PS50850"/>
    </source>
</evidence>
<dbReference type="PANTHER" id="PTHR23517">
    <property type="entry name" value="RESISTANCE PROTEIN MDTM, PUTATIVE-RELATED-RELATED"/>
    <property type="match status" value="1"/>
</dbReference>
<feature type="transmembrane region" description="Helical" evidence="7">
    <location>
        <begin position="373"/>
        <end position="396"/>
    </location>
</feature>
<accession>A0A3A6Q092</accession>
<comment type="caution">
    <text evidence="9">The sequence shown here is derived from an EMBL/GenBank/DDBJ whole genome shotgun (WGS) entry which is preliminary data.</text>
</comment>
<feature type="transmembrane region" description="Helical" evidence="7">
    <location>
        <begin position="79"/>
        <end position="96"/>
    </location>
</feature>
<comment type="subcellular location">
    <subcellularLocation>
        <location evidence="1">Cell membrane</location>
        <topology evidence="1">Multi-pass membrane protein</topology>
    </subcellularLocation>
</comment>
<evidence type="ECO:0000256" key="2">
    <source>
        <dbReference type="ARBA" id="ARBA00022448"/>
    </source>
</evidence>
<feature type="transmembrane region" description="Helical" evidence="7">
    <location>
        <begin position="225"/>
        <end position="245"/>
    </location>
</feature>
<feature type="transmembrane region" description="Helical" evidence="7">
    <location>
        <begin position="46"/>
        <end position="67"/>
    </location>
</feature>
<reference evidence="9 10" key="1">
    <citation type="submission" date="2018-06" db="EMBL/GenBank/DDBJ databases">
        <title>Halonotius sp. F13-13 a new haloarchaeeon isolated from a solar saltern from Isla Cristina, Huelva, Spain.</title>
        <authorList>
            <person name="Duran-Viseras A."/>
            <person name="Sanchez-Porro C."/>
            <person name="Ventosa A."/>
        </authorList>
    </citation>
    <scope>NUCLEOTIDE SEQUENCE [LARGE SCALE GENOMIC DNA]</scope>
    <source>
        <strain evidence="9 10">F13-13</strain>
    </source>
</reference>
<dbReference type="InterPro" id="IPR011701">
    <property type="entry name" value="MFS"/>
</dbReference>
<dbReference type="PRINTS" id="PR01035">
    <property type="entry name" value="TCRTETA"/>
</dbReference>
<dbReference type="Proteomes" id="UP000276588">
    <property type="component" value="Unassembled WGS sequence"/>
</dbReference>
<feature type="transmembrane region" description="Helical" evidence="7">
    <location>
        <begin position="348"/>
        <end position="367"/>
    </location>
</feature>